<dbReference type="AlphaFoldDB" id="A0A8H6D1X2"/>
<evidence type="ECO:0000313" key="1">
    <source>
        <dbReference type="EMBL" id="KAF5699927.1"/>
    </source>
</evidence>
<reference evidence="1 2" key="1">
    <citation type="submission" date="2020-05" db="EMBL/GenBank/DDBJ databases">
        <title>Identification and distribution of gene clusters putatively required for synthesis of sphingolipid metabolism inhibitors in phylogenetically diverse species of the filamentous fungus Fusarium.</title>
        <authorList>
            <person name="Kim H.-S."/>
            <person name="Busman M."/>
            <person name="Brown D.W."/>
            <person name="Divon H."/>
            <person name="Uhlig S."/>
            <person name="Proctor R.H."/>
        </authorList>
    </citation>
    <scope>NUCLEOTIDE SEQUENCE [LARGE SCALE GENOMIC DNA]</scope>
    <source>
        <strain evidence="1 2">NRRL 66235</strain>
    </source>
</reference>
<dbReference type="OrthoDB" id="10566046at2759"/>
<sequence length="82" mass="8949">MHLARLVVPFRLPASRNVGGRARDTGFVSNRTPVLTQFGRLEWLVLAPTQVKPGAVGVIREDPKGFGTQIAEAPPMKLRTIS</sequence>
<dbReference type="EMBL" id="JAAOAN010000766">
    <property type="protein sequence ID" value="KAF5699927.1"/>
    <property type="molecule type" value="Genomic_DNA"/>
</dbReference>
<name>A0A8H6D1X2_9HYPO</name>
<proteinExistence type="predicted"/>
<dbReference type="Proteomes" id="UP000544331">
    <property type="component" value="Unassembled WGS sequence"/>
</dbReference>
<accession>A0A8H6D1X2</accession>
<protein>
    <submittedName>
        <fullName evidence="1">Uncharacterized protein</fullName>
    </submittedName>
</protein>
<organism evidence="1 2">
    <name type="scientific">Fusarium mundagurra</name>
    <dbReference type="NCBI Taxonomy" id="1567541"/>
    <lineage>
        <taxon>Eukaryota</taxon>
        <taxon>Fungi</taxon>
        <taxon>Dikarya</taxon>
        <taxon>Ascomycota</taxon>
        <taxon>Pezizomycotina</taxon>
        <taxon>Sordariomycetes</taxon>
        <taxon>Hypocreomycetidae</taxon>
        <taxon>Hypocreales</taxon>
        <taxon>Nectriaceae</taxon>
        <taxon>Fusarium</taxon>
        <taxon>Fusarium fujikuroi species complex</taxon>
    </lineage>
</organism>
<evidence type="ECO:0000313" key="2">
    <source>
        <dbReference type="Proteomes" id="UP000544331"/>
    </source>
</evidence>
<comment type="caution">
    <text evidence="1">The sequence shown here is derived from an EMBL/GenBank/DDBJ whole genome shotgun (WGS) entry which is preliminary data.</text>
</comment>
<gene>
    <name evidence="1" type="ORF">FMUND_14551</name>
</gene>
<keyword evidence="2" id="KW-1185">Reference proteome</keyword>